<evidence type="ECO:0000256" key="4">
    <source>
        <dbReference type="ARBA" id="ARBA00017435"/>
    </source>
</evidence>
<feature type="transmembrane region" description="Helical" evidence="10">
    <location>
        <begin position="553"/>
        <end position="572"/>
    </location>
</feature>
<dbReference type="SUPFAM" id="SSF53187">
    <property type="entry name" value="Zn-dependent exopeptidases"/>
    <property type="match status" value="1"/>
</dbReference>
<gene>
    <name evidence="12" type="ORF">OCL97_01640</name>
</gene>
<feature type="transmembrane region" description="Helical" evidence="10">
    <location>
        <begin position="358"/>
        <end position="379"/>
    </location>
</feature>
<dbReference type="RefSeq" id="WP_377367005.1">
    <property type="nucleotide sequence ID" value="NZ_JAOTJD010000002.1"/>
</dbReference>
<dbReference type="Gene3D" id="3.40.630.10">
    <property type="entry name" value="Zn peptidases"/>
    <property type="match status" value="1"/>
</dbReference>
<evidence type="ECO:0000256" key="5">
    <source>
        <dbReference type="ARBA" id="ARBA00022554"/>
    </source>
</evidence>
<feature type="transmembrane region" description="Helical" evidence="10">
    <location>
        <begin position="584"/>
        <end position="602"/>
    </location>
</feature>
<feature type="transmembrane region" description="Helical" evidence="10">
    <location>
        <begin position="433"/>
        <end position="466"/>
    </location>
</feature>
<feature type="transmembrane region" description="Helical" evidence="10">
    <location>
        <begin position="523"/>
        <end position="541"/>
    </location>
</feature>
<accession>A0ABW6CHV5</accession>
<evidence type="ECO:0000256" key="2">
    <source>
        <dbReference type="ARBA" id="ARBA00004128"/>
    </source>
</evidence>
<keyword evidence="6 10" id="KW-1133">Transmembrane helix</keyword>
<comment type="function">
    <text evidence="1">May be involved in vacuolar sorting and osmoregulation.</text>
</comment>
<evidence type="ECO:0000259" key="11">
    <source>
        <dbReference type="Pfam" id="PF04389"/>
    </source>
</evidence>
<feature type="domain" description="Peptidase M28" evidence="11">
    <location>
        <begin position="105"/>
        <end position="294"/>
    </location>
</feature>
<keyword evidence="7" id="KW-0325">Glycoprotein</keyword>
<feature type="transmembrane region" description="Helical" evidence="10">
    <location>
        <begin position="399"/>
        <end position="421"/>
    </location>
</feature>
<dbReference type="Proteomes" id="UP001598130">
    <property type="component" value="Unassembled WGS sequence"/>
</dbReference>
<dbReference type="EMBL" id="JAOTJD010000002">
    <property type="protein sequence ID" value="MFD3262659.1"/>
    <property type="molecule type" value="Genomic_DNA"/>
</dbReference>
<evidence type="ECO:0000313" key="13">
    <source>
        <dbReference type="Proteomes" id="UP001598130"/>
    </source>
</evidence>
<comment type="subcellular location">
    <subcellularLocation>
        <location evidence="2">Vacuole membrane</location>
        <topology evidence="2">Multi-pass membrane protein</topology>
    </subcellularLocation>
</comment>
<evidence type="ECO:0000256" key="3">
    <source>
        <dbReference type="ARBA" id="ARBA00010918"/>
    </source>
</evidence>
<name>A0ABW6CHV5_9CAUL</name>
<feature type="transmembrane region" description="Helical" evidence="10">
    <location>
        <begin position="472"/>
        <end position="490"/>
    </location>
</feature>
<dbReference type="InterPro" id="IPR045175">
    <property type="entry name" value="M28_fam"/>
</dbReference>
<comment type="caution">
    <text evidence="12">The sequence shown here is derived from an EMBL/GenBank/DDBJ whole genome shotgun (WGS) entry which is preliminary data.</text>
</comment>
<evidence type="ECO:0000256" key="6">
    <source>
        <dbReference type="ARBA" id="ARBA00022989"/>
    </source>
</evidence>
<organism evidence="12 13">
    <name type="scientific">Phenylobacterium ferrooxidans</name>
    <dbReference type="NCBI Taxonomy" id="2982689"/>
    <lineage>
        <taxon>Bacteria</taxon>
        <taxon>Pseudomonadati</taxon>
        <taxon>Pseudomonadota</taxon>
        <taxon>Alphaproteobacteria</taxon>
        <taxon>Caulobacterales</taxon>
        <taxon>Caulobacteraceae</taxon>
        <taxon>Phenylobacterium</taxon>
    </lineage>
</organism>
<comment type="similarity">
    <text evidence="3">Belongs to the peptidase M28 family.</text>
</comment>
<protein>
    <recommendedName>
        <fullName evidence="4">Vacuolar membrane protease</fullName>
    </recommendedName>
    <alternativeName>
        <fullName evidence="8">FXNA-related family protease 1</fullName>
    </alternativeName>
</protein>
<proteinExistence type="inferred from homology"/>
<feature type="region of interest" description="Disordered" evidence="9">
    <location>
        <begin position="770"/>
        <end position="789"/>
    </location>
</feature>
<evidence type="ECO:0000256" key="10">
    <source>
        <dbReference type="SAM" id="Phobius"/>
    </source>
</evidence>
<feature type="transmembrane region" description="Helical" evidence="10">
    <location>
        <begin position="327"/>
        <end position="346"/>
    </location>
</feature>
<keyword evidence="10" id="KW-0812">Transmembrane</keyword>
<keyword evidence="5" id="KW-0926">Vacuole</keyword>
<evidence type="ECO:0000256" key="1">
    <source>
        <dbReference type="ARBA" id="ARBA00003273"/>
    </source>
</evidence>
<reference evidence="12 13" key="1">
    <citation type="submission" date="2022-09" db="EMBL/GenBank/DDBJ databases">
        <title>New species of Phenylobacterium.</title>
        <authorList>
            <person name="Mieszkin S."/>
        </authorList>
    </citation>
    <scope>NUCLEOTIDE SEQUENCE [LARGE SCALE GENOMIC DNA]</scope>
    <source>
        <strain evidence="12 13">HK31-G</strain>
    </source>
</reference>
<feature type="transmembrane region" description="Helical" evidence="10">
    <location>
        <begin position="497"/>
        <end position="517"/>
    </location>
</feature>
<evidence type="ECO:0000256" key="8">
    <source>
        <dbReference type="ARBA" id="ARBA00031512"/>
    </source>
</evidence>
<dbReference type="Pfam" id="PF04389">
    <property type="entry name" value="Peptidase_M28"/>
    <property type="match status" value="1"/>
</dbReference>
<evidence type="ECO:0000256" key="7">
    <source>
        <dbReference type="ARBA" id="ARBA00023180"/>
    </source>
</evidence>
<evidence type="ECO:0000256" key="9">
    <source>
        <dbReference type="SAM" id="MobiDB-lite"/>
    </source>
</evidence>
<keyword evidence="13" id="KW-1185">Reference proteome</keyword>
<dbReference type="InterPro" id="IPR007484">
    <property type="entry name" value="Peptidase_M28"/>
</dbReference>
<sequence length="801" mass="83735">MLRKDVLVAVVLAVALIAAAVANMTPRPLGLDAPANVFSAGRAMVDNRVIAKVPHPTGSPANYAVRNYLVSRMTQLGLSPQIQRIDAFQERPGKEPLVIGGVVENVIGVLPGKDRSAPALALMAHYDSVPGSPGAADDAAGVAAGLEIMRILKAQGTPARDVVLLLTDGEEAGLVGATGFFQSHPLARRIGFVINMEARGGGGPANMFETAAANGAVVDMFRKVAPSPASSSLTVYLYKQLPNDTDFTVPRKAGIAGLNYAFIARQFDYHSPVSTPENLSQGSLQHLGDEVLATAREAAFAPALPGKAPDKVYSNTLGSYLLAYPPLAGWGVLAVALALTALGVWRARRVDAFVWADVAKGVGAALYLLLTSATLFMLARRVTGAGFGFYDQAKLLANVHLWELALLVVGIGALLYTAAAVGRGRMRLAAAGLALLAGFLCTALSDWNLIGLGIGGAGAVVALLAFGRPAGVAGTWTGVLCLAFLAALALQIMAPTAAFLIAWPLAFGALAGAVSGMGTWRPIAAPIIVAVLAAVGLQWVLSYAHGVFIGIDMVEVQALFVWLSALLLWPLIQAEPEETRPRTVALIVLAVGFAVVGLVRAIPPWSARHPQPAIVTYVVQGATGQAKRFSLAPNPPDWARTVLKADGGHIVQDVAPGGWRGSPGDILSAWAKPVNPLPPAVMLNRVIDGSLEVRIVPPAGARTLTLDIRPTGKLTDATINGRPVKLLTQPGQWNRIYWQGAAEGVAVGFRAKGPGVIDTRYTATTEAWPTDAKPLPKMPPKVSGNSISGSTIVTGEQRFTW</sequence>
<keyword evidence="10" id="KW-0472">Membrane</keyword>
<dbReference type="PANTHER" id="PTHR12147:SF58">
    <property type="entry name" value="VACUOLAR MEMBRANE PROTEASE"/>
    <property type="match status" value="1"/>
</dbReference>
<evidence type="ECO:0000313" key="12">
    <source>
        <dbReference type="EMBL" id="MFD3262659.1"/>
    </source>
</evidence>
<dbReference type="PANTHER" id="PTHR12147">
    <property type="entry name" value="METALLOPEPTIDASE M28 FAMILY MEMBER"/>
    <property type="match status" value="1"/>
</dbReference>